<name>A0A1M5USB5_9EURY</name>
<dbReference type="EMBL" id="FQWV01000012">
    <property type="protein sequence ID" value="SHH65800.1"/>
    <property type="molecule type" value="Genomic_DNA"/>
</dbReference>
<evidence type="ECO:0000313" key="1">
    <source>
        <dbReference type="EMBL" id="SHH65800.1"/>
    </source>
</evidence>
<sequence length="84" mass="8657">MSNCRVEQRRQADRLADTLAMNQSVVAVDVLAPGVGGRDGWVVEATLDRASIPTAVLRTLAAGGAIVVDASPQGPANMIVTATI</sequence>
<proteinExistence type="predicted"/>
<dbReference type="RefSeq" id="WP_073311240.1">
    <property type="nucleotide sequence ID" value="NZ_FQWV01000012.1"/>
</dbReference>
<gene>
    <name evidence="1" type="ORF">SAMN05443636_3113</name>
</gene>
<dbReference type="OrthoDB" id="221590at2157"/>
<protein>
    <submittedName>
        <fullName evidence="1">Uncharacterized protein</fullName>
    </submittedName>
</protein>
<dbReference type="AlphaFoldDB" id="A0A1M5USB5"/>
<keyword evidence="2" id="KW-1185">Reference proteome</keyword>
<dbReference type="Proteomes" id="UP000184357">
    <property type="component" value="Unassembled WGS sequence"/>
</dbReference>
<accession>A0A1M5USB5</accession>
<organism evidence="1 2">
    <name type="scientific">Halobaculum gomorrense</name>
    <dbReference type="NCBI Taxonomy" id="43928"/>
    <lineage>
        <taxon>Archaea</taxon>
        <taxon>Methanobacteriati</taxon>
        <taxon>Methanobacteriota</taxon>
        <taxon>Stenosarchaea group</taxon>
        <taxon>Halobacteria</taxon>
        <taxon>Halobacteriales</taxon>
        <taxon>Haloferacaceae</taxon>
        <taxon>Halobaculum</taxon>
    </lineage>
</organism>
<evidence type="ECO:0000313" key="2">
    <source>
        <dbReference type="Proteomes" id="UP000184357"/>
    </source>
</evidence>
<reference evidence="1 2" key="1">
    <citation type="submission" date="2016-11" db="EMBL/GenBank/DDBJ databases">
        <authorList>
            <person name="Jaros S."/>
            <person name="Januszkiewicz K."/>
            <person name="Wedrychowicz H."/>
        </authorList>
    </citation>
    <scope>NUCLEOTIDE SEQUENCE [LARGE SCALE GENOMIC DNA]</scope>
    <source>
        <strain evidence="1 2">DSM 9297</strain>
    </source>
</reference>